<reference evidence="1" key="1">
    <citation type="submission" date="2014-05" db="EMBL/GenBank/DDBJ databases">
        <authorList>
            <person name="Chronopoulou M."/>
        </authorList>
    </citation>
    <scope>NUCLEOTIDE SEQUENCE</scope>
    <source>
        <tissue evidence="1">Whole organism</tissue>
    </source>
</reference>
<organism evidence="1">
    <name type="scientific">Lepeophtheirus salmonis</name>
    <name type="common">Salmon louse</name>
    <name type="synonym">Caligus salmonis</name>
    <dbReference type="NCBI Taxonomy" id="72036"/>
    <lineage>
        <taxon>Eukaryota</taxon>
        <taxon>Metazoa</taxon>
        <taxon>Ecdysozoa</taxon>
        <taxon>Arthropoda</taxon>
        <taxon>Crustacea</taxon>
        <taxon>Multicrustacea</taxon>
        <taxon>Hexanauplia</taxon>
        <taxon>Copepoda</taxon>
        <taxon>Siphonostomatoida</taxon>
        <taxon>Caligidae</taxon>
        <taxon>Lepeophtheirus</taxon>
    </lineage>
</organism>
<name>A0A0K2UQN5_LEPSM</name>
<sequence>LLLVYINYYPLHTQRQDLQKHFLTSIYRNLLHIYIYIFLNLNTNHKCNDIYVNFRFNTFFVSVTRFPQH</sequence>
<evidence type="ECO:0000313" key="1">
    <source>
        <dbReference type="EMBL" id="CDW40558.1"/>
    </source>
</evidence>
<protein>
    <submittedName>
        <fullName evidence="1">Uncharacterized protein</fullName>
    </submittedName>
</protein>
<dbReference type="AlphaFoldDB" id="A0A0K2UQN5"/>
<accession>A0A0K2UQN5</accession>
<proteinExistence type="predicted"/>
<feature type="non-terminal residue" evidence="1">
    <location>
        <position position="1"/>
    </location>
</feature>
<dbReference type="EMBL" id="HACA01023197">
    <property type="protein sequence ID" value="CDW40558.1"/>
    <property type="molecule type" value="Transcribed_RNA"/>
</dbReference>